<evidence type="ECO:0000256" key="2">
    <source>
        <dbReference type="ARBA" id="ARBA00023015"/>
    </source>
</evidence>
<dbReference type="Pfam" id="PF13411">
    <property type="entry name" value="MerR_1"/>
    <property type="match status" value="1"/>
</dbReference>
<dbReference type="AlphaFoldDB" id="A0A2N0YWT1"/>
<accession>A0A2N0YWT1</accession>
<organism evidence="7 8">
    <name type="scientific">Niallia nealsonii</name>
    <dbReference type="NCBI Taxonomy" id="115979"/>
    <lineage>
        <taxon>Bacteria</taxon>
        <taxon>Bacillati</taxon>
        <taxon>Bacillota</taxon>
        <taxon>Bacilli</taxon>
        <taxon>Bacillales</taxon>
        <taxon>Bacillaceae</taxon>
        <taxon>Niallia</taxon>
    </lineage>
</organism>
<keyword evidence="2" id="KW-0805">Transcription regulation</keyword>
<dbReference type="PROSITE" id="PS50937">
    <property type="entry name" value="HTH_MERR_2"/>
    <property type="match status" value="1"/>
</dbReference>
<evidence type="ECO:0000256" key="3">
    <source>
        <dbReference type="ARBA" id="ARBA00023125"/>
    </source>
</evidence>
<protein>
    <submittedName>
        <fullName evidence="7">MerR family transcriptional regulator</fullName>
    </submittedName>
</protein>
<feature type="domain" description="HTH merR-type" evidence="6">
    <location>
        <begin position="8"/>
        <end position="76"/>
    </location>
</feature>
<evidence type="ECO:0000313" key="7">
    <source>
        <dbReference type="EMBL" id="PKG21714.1"/>
    </source>
</evidence>
<dbReference type="EMBL" id="PISE01000065">
    <property type="protein sequence ID" value="PKG21714.1"/>
    <property type="molecule type" value="Genomic_DNA"/>
</dbReference>
<dbReference type="PANTHER" id="PTHR30204">
    <property type="entry name" value="REDOX-CYCLING DRUG-SENSING TRANSCRIPTIONAL ACTIVATOR SOXR"/>
    <property type="match status" value="1"/>
</dbReference>
<dbReference type="InterPro" id="IPR009061">
    <property type="entry name" value="DNA-bd_dom_put_sf"/>
</dbReference>
<keyword evidence="3" id="KW-0238">DNA-binding</keyword>
<evidence type="ECO:0000256" key="1">
    <source>
        <dbReference type="ARBA" id="ARBA00022491"/>
    </source>
</evidence>
<dbReference type="SUPFAM" id="SSF46955">
    <property type="entry name" value="Putative DNA-binding domain"/>
    <property type="match status" value="1"/>
</dbReference>
<reference evidence="7 8" key="1">
    <citation type="journal article" date="2003" name="Int. J. Syst. Evol. Microbiol.">
        <title>Bacillus nealsonii sp. nov., isolated from a spacecraft-assembly facility, whose spores are gamma-radiation resistant.</title>
        <authorList>
            <person name="Venkateswaran K."/>
            <person name="Kempf M."/>
            <person name="Chen F."/>
            <person name="Satomi M."/>
            <person name="Nicholson W."/>
            <person name="Kern R."/>
        </authorList>
    </citation>
    <scope>NUCLEOTIDE SEQUENCE [LARGE SCALE GENOMIC DNA]</scope>
    <source>
        <strain evidence="7 8">FO-92</strain>
    </source>
</reference>
<dbReference type="Gene3D" id="1.10.1660.10">
    <property type="match status" value="1"/>
</dbReference>
<dbReference type="GO" id="GO:0003700">
    <property type="term" value="F:DNA-binding transcription factor activity"/>
    <property type="evidence" value="ECO:0007669"/>
    <property type="project" value="InterPro"/>
</dbReference>
<dbReference type="InterPro" id="IPR000551">
    <property type="entry name" value="MerR-type_HTH_dom"/>
</dbReference>
<evidence type="ECO:0000256" key="4">
    <source>
        <dbReference type="ARBA" id="ARBA00023163"/>
    </source>
</evidence>
<dbReference type="PANTHER" id="PTHR30204:SF69">
    <property type="entry name" value="MERR-FAMILY TRANSCRIPTIONAL REGULATOR"/>
    <property type="match status" value="1"/>
</dbReference>
<feature type="coiled-coil region" evidence="5">
    <location>
        <begin position="57"/>
        <end position="113"/>
    </location>
</feature>
<keyword evidence="5" id="KW-0175">Coiled coil</keyword>
<dbReference type="GO" id="GO:0003677">
    <property type="term" value="F:DNA binding"/>
    <property type="evidence" value="ECO:0007669"/>
    <property type="project" value="UniProtKB-KW"/>
</dbReference>
<dbReference type="OrthoDB" id="166060at2"/>
<name>A0A2N0YWT1_9BACI</name>
<proteinExistence type="predicted"/>
<evidence type="ECO:0000259" key="6">
    <source>
        <dbReference type="PROSITE" id="PS50937"/>
    </source>
</evidence>
<evidence type="ECO:0000313" key="8">
    <source>
        <dbReference type="Proteomes" id="UP000233375"/>
    </source>
</evidence>
<dbReference type="Proteomes" id="UP000233375">
    <property type="component" value="Unassembled WGS sequence"/>
</dbReference>
<keyword evidence="1" id="KW-0678">Repressor</keyword>
<gene>
    <name evidence="7" type="ORF">CWS01_20975</name>
</gene>
<keyword evidence="8" id="KW-1185">Reference proteome</keyword>
<sequence length="136" mass="15824">MNDIGKALLRIGKVAELSELSVRTIDYYTQNGLLETQRSSSNYRLYSEDVIHTLERIKLLKQQRMSIQEIKQALKSNVPMEIEPIISDVQDEIHCLQKKLSILEEKLKHVSQEEKIRVYNRIEPNLSAIMTLMTLL</sequence>
<evidence type="ECO:0000256" key="5">
    <source>
        <dbReference type="SAM" id="Coils"/>
    </source>
</evidence>
<keyword evidence="4" id="KW-0804">Transcription</keyword>
<dbReference type="InterPro" id="IPR047057">
    <property type="entry name" value="MerR_fam"/>
</dbReference>
<comment type="caution">
    <text evidence="7">The sequence shown here is derived from an EMBL/GenBank/DDBJ whole genome shotgun (WGS) entry which is preliminary data.</text>
</comment>
<dbReference type="SMART" id="SM00422">
    <property type="entry name" value="HTH_MERR"/>
    <property type="match status" value="1"/>
</dbReference>